<evidence type="ECO:0000256" key="4">
    <source>
        <dbReference type="ARBA" id="ARBA00013081"/>
    </source>
</evidence>
<feature type="domain" description="PPM-type phosphatase" evidence="12">
    <location>
        <begin position="117"/>
        <end position="369"/>
    </location>
</feature>
<keyword evidence="14" id="KW-1185">Reference proteome</keyword>
<comment type="similarity">
    <text evidence="3">Belongs to the PP2C family.</text>
</comment>
<dbReference type="Gene3D" id="3.60.40.10">
    <property type="entry name" value="PPM-type phosphatase domain"/>
    <property type="match status" value="1"/>
</dbReference>
<dbReference type="AlphaFoldDB" id="A0A0K9PRC5"/>
<dbReference type="InterPro" id="IPR015655">
    <property type="entry name" value="PP2C"/>
</dbReference>
<evidence type="ECO:0000313" key="13">
    <source>
        <dbReference type="EMBL" id="KMZ70772.1"/>
    </source>
</evidence>
<evidence type="ECO:0000256" key="5">
    <source>
        <dbReference type="ARBA" id="ARBA00022723"/>
    </source>
</evidence>
<evidence type="ECO:0000256" key="10">
    <source>
        <dbReference type="ARBA" id="ARBA00047761"/>
    </source>
</evidence>
<gene>
    <name evidence="13" type="ORF">ZOSMA_193G00030</name>
</gene>
<dbReference type="GO" id="GO:0009738">
    <property type="term" value="P:abscisic acid-activated signaling pathway"/>
    <property type="evidence" value="ECO:0000318"/>
    <property type="project" value="GO_Central"/>
</dbReference>
<dbReference type="Pfam" id="PF00481">
    <property type="entry name" value="PP2C"/>
    <property type="match status" value="1"/>
</dbReference>
<protein>
    <recommendedName>
        <fullName evidence="4">protein-serine/threonine phosphatase</fullName>
        <ecNumber evidence="4">3.1.3.16</ecNumber>
    </recommendedName>
</protein>
<keyword evidence="6" id="KW-0378">Hydrolase</keyword>
<dbReference type="SMART" id="SM00332">
    <property type="entry name" value="PP2Cc"/>
    <property type="match status" value="1"/>
</dbReference>
<dbReference type="PROSITE" id="PS51746">
    <property type="entry name" value="PPM_2"/>
    <property type="match status" value="1"/>
</dbReference>
<dbReference type="EMBL" id="LFYR01000709">
    <property type="protein sequence ID" value="KMZ70772.1"/>
    <property type="molecule type" value="Genomic_DNA"/>
</dbReference>
<comment type="catalytic activity">
    <reaction evidence="10">
        <text>O-phospho-L-seryl-[protein] + H2O = L-seryl-[protein] + phosphate</text>
        <dbReference type="Rhea" id="RHEA:20629"/>
        <dbReference type="Rhea" id="RHEA-COMP:9863"/>
        <dbReference type="Rhea" id="RHEA-COMP:11604"/>
        <dbReference type="ChEBI" id="CHEBI:15377"/>
        <dbReference type="ChEBI" id="CHEBI:29999"/>
        <dbReference type="ChEBI" id="CHEBI:43474"/>
        <dbReference type="ChEBI" id="CHEBI:83421"/>
        <dbReference type="EC" id="3.1.3.16"/>
    </reaction>
</comment>
<keyword evidence="9" id="KW-0464">Manganese</keyword>
<comment type="cofactor">
    <cofactor evidence="2">
        <name>Mg(2+)</name>
        <dbReference type="ChEBI" id="CHEBI:18420"/>
    </cofactor>
</comment>
<evidence type="ECO:0000256" key="11">
    <source>
        <dbReference type="ARBA" id="ARBA00048336"/>
    </source>
</evidence>
<evidence type="ECO:0000256" key="8">
    <source>
        <dbReference type="ARBA" id="ARBA00022912"/>
    </source>
</evidence>
<dbReference type="Proteomes" id="UP000036987">
    <property type="component" value="Unassembled WGS sequence"/>
</dbReference>
<dbReference type="InterPro" id="IPR036457">
    <property type="entry name" value="PPM-type-like_dom_sf"/>
</dbReference>
<dbReference type="InterPro" id="IPR001932">
    <property type="entry name" value="PPM-type_phosphatase-like_dom"/>
</dbReference>
<keyword evidence="5" id="KW-0479">Metal-binding</keyword>
<evidence type="ECO:0000256" key="6">
    <source>
        <dbReference type="ARBA" id="ARBA00022801"/>
    </source>
</evidence>
<evidence type="ECO:0000259" key="12">
    <source>
        <dbReference type="PROSITE" id="PS51746"/>
    </source>
</evidence>
<comment type="catalytic activity">
    <reaction evidence="11">
        <text>O-phospho-L-threonyl-[protein] + H2O = L-threonyl-[protein] + phosphate</text>
        <dbReference type="Rhea" id="RHEA:47004"/>
        <dbReference type="Rhea" id="RHEA-COMP:11060"/>
        <dbReference type="Rhea" id="RHEA-COMP:11605"/>
        <dbReference type="ChEBI" id="CHEBI:15377"/>
        <dbReference type="ChEBI" id="CHEBI:30013"/>
        <dbReference type="ChEBI" id="CHEBI:43474"/>
        <dbReference type="ChEBI" id="CHEBI:61977"/>
        <dbReference type="EC" id="3.1.3.16"/>
    </reaction>
</comment>
<accession>A0A0K9PRC5</accession>
<evidence type="ECO:0000256" key="9">
    <source>
        <dbReference type="ARBA" id="ARBA00023211"/>
    </source>
</evidence>
<dbReference type="CDD" id="cd00143">
    <property type="entry name" value="PP2Cc"/>
    <property type="match status" value="1"/>
</dbReference>
<dbReference type="EC" id="3.1.3.16" evidence="4"/>
<reference evidence="14" key="1">
    <citation type="journal article" date="2016" name="Nature">
        <title>The genome of the seagrass Zostera marina reveals angiosperm adaptation to the sea.</title>
        <authorList>
            <person name="Olsen J.L."/>
            <person name="Rouze P."/>
            <person name="Verhelst B."/>
            <person name="Lin Y.-C."/>
            <person name="Bayer T."/>
            <person name="Collen J."/>
            <person name="Dattolo E."/>
            <person name="De Paoli E."/>
            <person name="Dittami S."/>
            <person name="Maumus F."/>
            <person name="Michel G."/>
            <person name="Kersting A."/>
            <person name="Lauritano C."/>
            <person name="Lohaus R."/>
            <person name="Toepel M."/>
            <person name="Tonon T."/>
            <person name="Vanneste K."/>
            <person name="Amirebrahimi M."/>
            <person name="Brakel J."/>
            <person name="Bostroem C."/>
            <person name="Chovatia M."/>
            <person name="Grimwood J."/>
            <person name="Jenkins J.W."/>
            <person name="Jueterbock A."/>
            <person name="Mraz A."/>
            <person name="Stam W.T."/>
            <person name="Tice H."/>
            <person name="Bornberg-Bauer E."/>
            <person name="Green P.J."/>
            <person name="Pearson G.A."/>
            <person name="Procaccini G."/>
            <person name="Duarte C.M."/>
            <person name="Schmutz J."/>
            <person name="Reusch T.B.H."/>
            <person name="Van de Peer Y."/>
        </authorList>
    </citation>
    <scope>NUCLEOTIDE SEQUENCE [LARGE SCALE GENOMIC DNA]</scope>
    <source>
        <strain evidence="14">cv. Finnish</strain>
    </source>
</reference>
<keyword evidence="8" id="KW-0904">Protein phosphatase</keyword>
<name>A0A0K9PRC5_ZOSMR</name>
<evidence type="ECO:0000313" key="14">
    <source>
        <dbReference type="Proteomes" id="UP000036987"/>
    </source>
</evidence>
<dbReference type="STRING" id="29655.A0A0K9PRC5"/>
<dbReference type="OrthoDB" id="10264738at2759"/>
<dbReference type="SUPFAM" id="SSF81606">
    <property type="entry name" value="PP2C-like"/>
    <property type="match status" value="1"/>
</dbReference>
<evidence type="ECO:0000256" key="7">
    <source>
        <dbReference type="ARBA" id="ARBA00022842"/>
    </source>
</evidence>
<evidence type="ECO:0000256" key="2">
    <source>
        <dbReference type="ARBA" id="ARBA00001946"/>
    </source>
</evidence>
<proteinExistence type="inferred from homology"/>
<dbReference type="GO" id="GO:0046872">
    <property type="term" value="F:metal ion binding"/>
    <property type="evidence" value="ECO:0007669"/>
    <property type="project" value="UniProtKB-KW"/>
</dbReference>
<dbReference type="GO" id="GO:0004722">
    <property type="term" value="F:protein serine/threonine phosphatase activity"/>
    <property type="evidence" value="ECO:0000318"/>
    <property type="project" value="GO_Central"/>
</dbReference>
<sequence length="373" mass="40697">MAIAAAVGSPVFSPTITMLPRQDKVAIKIGHLSSGSESSETAGCFRGCASSTLDLESPPFTVTRVHRTSSALKRKRPSKINIPLPESSSTCCLLNEREDASRGRDYQADLMQDQGQGYSVYCKRGKVRARMEDRHCAGVDIGGQSKLAFFDVFDGHGGAEAAEFCAKNLLENVVDEVSRISEGEEDGMKEAVRSGYLRTDSDLMREKISGGSCSVTALIRNNDLTVSNAGDCRAVMSRGGVAEPLTSDHRPSREDEKERIQHNGGYVDCHRGIWRIEGTLAVTRGIGDSNLKKWVVAEPETVILRIKPECEFLILASDGLWDKVSNQEAVDMVRPMCMDSSLLSACKNLADLSISRGSLDDVSVMIIHFRNFV</sequence>
<evidence type="ECO:0000256" key="1">
    <source>
        <dbReference type="ARBA" id="ARBA00001936"/>
    </source>
</evidence>
<evidence type="ECO:0000256" key="3">
    <source>
        <dbReference type="ARBA" id="ARBA00006702"/>
    </source>
</evidence>
<comment type="cofactor">
    <cofactor evidence="1">
        <name>Mn(2+)</name>
        <dbReference type="ChEBI" id="CHEBI:29035"/>
    </cofactor>
</comment>
<dbReference type="OMA" id="EINIAWV"/>
<keyword evidence="7" id="KW-0460">Magnesium</keyword>
<dbReference type="FunFam" id="3.60.40.10:FF:000044">
    <property type="entry name" value="probable protein phosphatase 2C 25"/>
    <property type="match status" value="1"/>
</dbReference>
<organism evidence="13 14">
    <name type="scientific">Zostera marina</name>
    <name type="common">Eelgrass</name>
    <dbReference type="NCBI Taxonomy" id="29655"/>
    <lineage>
        <taxon>Eukaryota</taxon>
        <taxon>Viridiplantae</taxon>
        <taxon>Streptophyta</taxon>
        <taxon>Embryophyta</taxon>
        <taxon>Tracheophyta</taxon>
        <taxon>Spermatophyta</taxon>
        <taxon>Magnoliopsida</taxon>
        <taxon>Liliopsida</taxon>
        <taxon>Zosteraceae</taxon>
        <taxon>Zostera</taxon>
    </lineage>
</organism>
<dbReference type="PANTHER" id="PTHR47992">
    <property type="entry name" value="PROTEIN PHOSPHATASE"/>
    <property type="match status" value="1"/>
</dbReference>
<comment type="caution">
    <text evidence="13">The sequence shown here is derived from an EMBL/GenBank/DDBJ whole genome shotgun (WGS) entry which is preliminary data.</text>
</comment>